<evidence type="ECO:0000313" key="2">
    <source>
        <dbReference type="Proteomes" id="UP000054018"/>
    </source>
</evidence>
<dbReference type="Proteomes" id="UP000054018">
    <property type="component" value="Unassembled WGS sequence"/>
</dbReference>
<dbReference type="EMBL" id="KN834020">
    <property type="protein sequence ID" value="KIK13108.1"/>
    <property type="molecule type" value="Genomic_DNA"/>
</dbReference>
<sequence>EVSLNQKQVDTLLYLIGHVAKGLARVTLKNDTELHKACDAVAVELTPVHMQPVWEWALDILDNDFLALHFIWDAQCLFKYDGCGFEHFYNEPWTGDSWWVIQSSLPDVPNAVPFGLIVYADKTKLSSFGTAKGYPIVVWCANLPVDIWNSHAIGGGCVVPEDAEAEGKLGYTTLKCTVWNESFSRLLGNIKQYSKTGYVHTLHHDQVTWWLFPVLLILSTDYKEQKVSYLISVLTLDLNIQHRCMMSLIHGCIGKCPCPVCLVPLEELHDISRTYPMRSMEQAQHVLHIYRHNHSEGEKVLKVLGLWPVDNVFWLVCHSDLYCALSFDCLHFLHGGLWGKHILCDVLRILNILGHSAETDVENYVANFLQWQFLSHFKNIINVSFSDGNKMWDVAKVIFYALLNVFTKTATPEGYCLLHILASYLQLDTLIGLDIHTKQTIGMINAELLEFGNALKDYVECVNKSGLEGLQVDWDFPKVHLWKHVSCDIQMKGAMRNYSTCPNESMHGPIKEAYKDQSNGRNVATQILHVDEHKLTAKLLRMHV</sequence>
<proteinExistence type="predicted"/>
<dbReference type="AlphaFoldDB" id="A0A0C9YZ29"/>
<evidence type="ECO:0000313" key="1">
    <source>
        <dbReference type="EMBL" id="KIK13108.1"/>
    </source>
</evidence>
<reference evidence="2" key="2">
    <citation type="submission" date="2015-01" db="EMBL/GenBank/DDBJ databases">
        <title>Evolutionary Origins and Diversification of the Mycorrhizal Mutualists.</title>
        <authorList>
            <consortium name="DOE Joint Genome Institute"/>
            <consortium name="Mycorrhizal Genomics Consortium"/>
            <person name="Kohler A."/>
            <person name="Kuo A."/>
            <person name="Nagy L.G."/>
            <person name="Floudas D."/>
            <person name="Copeland A."/>
            <person name="Barry K.W."/>
            <person name="Cichocki N."/>
            <person name="Veneault-Fourrey C."/>
            <person name="LaButti K."/>
            <person name="Lindquist E.A."/>
            <person name="Lipzen A."/>
            <person name="Lundell T."/>
            <person name="Morin E."/>
            <person name="Murat C."/>
            <person name="Riley R."/>
            <person name="Ohm R."/>
            <person name="Sun H."/>
            <person name="Tunlid A."/>
            <person name="Henrissat B."/>
            <person name="Grigoriev I.V."/>
            <person name="Hibbett D.S."/>
            <person name="Martin F."/>
        </authorList>
    </citation>
    <scope>NUCLEOTIDE SEQUENCE [LARGE SCALE GENOMIC DNA]</scope>
    <source>
        <strain evidence="2">441</strain>
    </source>
</reference>
<gene>
    <name evidence="1" type="ORF">PISMIDRAFT_83897</name>
</gene>
<organism evidence="1 2">
    <name type="scientific">Pisolithus microcarpus 441</name>
    <dbReference type="NCBI Taxonomy" id="765257"/>
    <lineage>
        <taxon>Eukaryota</taxon>
        <taxon>Fungi</taxon>
        <taxon>Dikarya</taxon>
        <taxon>Basidiomycota</taxon>
        <taxon>Agaricomycotina</taxon>
        <taxon>Agaricomycetes</taxon>
        <taxon>Agaricomycetidae</taxon>
        <taxon>Boletales</taxon>
        <taxon>Sclerodermatineae</taxon>
        <taxon>Pisolithaceae</taxon>
        <taxon>Pisolithus</taxon>
    </lineage>
</organism>
<name>A0A0C9YZ29_9AGAM</name>
<dbReference type="HOGENOM" id="CLU_009122_0_1_1"/>
<dbReference type="OrthoDB" id="3239511at2759"/>
<dbReference type="STRING" id="765257.A0A0C9YZ29"/>
<accession>A0A0C9YZ29</accession>
<keyword evidence="2" id="KW-1185">Reference proteome</keyword>
<dbReference type="Pfam" id="PF18759">
    <property type="entry name" value="Plavaka"/>
    <property type="match status" value="2"/>
</dbReference>
<feature type="non-terminal residue" evidence="1">
    <location>
        <position position="1"/>
    </location>
</feature>
<reference evidence="1 2" key="1">
    <citation type="submission" date="2014-04" db="EMBL/GenBank/DDBJ databases">
        <authorList>
            <consortium name="DOE Joint Genome Institute"/>
            <person name="Kuo A."/>
            <person name="Kohler A."/>
            <person name="Costa M.D."/>
            <person name="Nagy L.G."/>
            <person name="Floudas D."/>
            <person name="Copeland A."/>
            <person name="Barry K.W."/>
            <person name="Cichocki N."/>
            <person name="Veneault-Fourrey C."/>
            <person name="LaButti K."/>
            <person name="Lindquist E.A."/>
            <person name="Lipzen A."/>
            <person name="Lundell T."/>
            <person name="Morin E."/>
            <person name="Murat C."/>
            <person name="Sun H."/>
            <person name="Tunlid A."/>
            <person name="Henrissat B."/>
            <person name="Grigoriev I.V."/>
            <person name="Hibbett D.S."/>
            <person name="Martin F."/>
            <person name="Nordberg H.P."/>
            <person name="Cantor M.N."/>
            <person name="Hua S.X."/>
        </authorList>
    </citation>
    <scope>NUCLEOTIDE SEQUENCE [LARGE SCALE GENOMIC DNA]</scope>
    <source>
        <strain evidence="1 2">441</strain>
    </source>
</reference>
<protein>
    <submittedName>
        <fullName evidence="1">Uncharacterized protein</fullName>
    </submittedName>
</protein>
<dbReference type="InterPro" id="IPR041078">
    <property type="entry name" value="Plavaka"/>
</dbReference>
<feature type="non-terminal residue" evidence="1">
    <location>
        <position position="544"/>
    </location>
</feature>